<dbReference type="Pfam" id="PF17189">
    <property type="entry name" value="Glyco_hydro_30C"/>
    <property type="match status" value="1"/>
</dbReference>
<reference evidence="2 3" key="1">
    <citation type="submission" date="2017-03" db="EMBL/GenBank/DDBJ databases">
        <title>Genome sequence of Clostridium oryzae DSM 28571.</title>
        <authorList>
            <person name="Poehlein A."/>
            <person name="Daniel R."/>
        </authorList>
    </citation>
    <scope>NUCLEOTIDE SEQUENCE [LARGE SCALE GENOMIC DNA]</scope>
    <source>
        <strain evidence="2 3">DSM 28571</strain>
    </source>
</reference>
<feature type="domain" description="Glycosyl hydrolase family 30 beta sandwich" evidence="1">
    <location>
        <begin position="11"/>
        <end position="69"/>
    </location>
</feature>
<dbReference type="Proteomes" id="UP000190080">
    <property type="component" value="Unassembled WGS sequence"/>
</dbReference>
<dbReference type="InterPro" id="IPR033452">
    <property type="entry name" value="GH30_C"/>
</dbReference>
<name>A0A1V4IH82_9CLOT</name>
<accession>A0A1V4IH82</accession>
<organism evidence="2 3">
    <name type="scientific">Clostridium oryzae</name>
    <dbReference type="NCBI Taxonomy" id="1450648"/>
    <lineage>
        <taxon>Bacteria</taxon>
        <taxon>Bacillati</taxon>
        <taxon>Bacillota</taxon>
        <taxon>Clostridia</taxon>
        <taxon>Eubacteriales</taxon>
        <taxon>Clostridiaceae</taxon>
        <taxon>Clostridium</taxon>
    </lineage>
</organism>
<keyword evidence="3" id="KW-1185">Reference proteome</keyword>
<dbReference type="STRING" id="1450648.CLORY_33650"/>
<comment type="caution">
    <text evidence="2">The sequence shown here is derived from an EMBL/GenBank/DDBJ whole genome shotgun (WGS) entry which is preliminary data.</text>
</comment>
<dbReference type="Gene3D" id="2.60.40.1180">
    <property type="entry name" value="Golgi alpha-mannosidase II"/>
    <property type="match status" value="1"/>
</dbReference>
<protein>
    <recommendedName>
        <fullName evidence="1">Glycosyl hydrolase family 30 beta sandwich domain-containing protein</fullName>
    </recommendedName>
</protein>
<dbReference type="AlphaFoldDB" id="A0A1V4IH82"/>
<evidence type="ECO:0000313" key="3">
    <source>
        <dbReference type="Proteomes" id="UP000190080"/>
    </source>
</evidence>
<dbReference type="Gene3D" id="3.20.20.80">
    <property type="entry name" value="Glycosidases"/>
    <property type="match status" value="1"/>
</dbReference>
<evidence type="ECO:0000313" key="2">
    <source>
        <dbReference type="EMBL" id="OPJ59279.1"/>
    </source>
</evidence>
<evidence type="ECO:0000259" key="1">
    <source>
        <dbReference type="Pfam" id="PF17189"/>
    </source>
</evidence>
<proteinExistence type="predicted"/>
<dbReference type="OrthoDB" id="9806701at2"/>
<gene>
    <name evidence="2" type="ORF">CLORY_33650</name>
</gene>
<dbReference type="RefSeq" id="WP_079426626.1">
    <property type="nucleotide sequence ID" value="NZ_MZGV01000047.1"/>
</dbReference>
<dbReference type="EMBL" id="MZGV01000047">
    <property type="protein sequence ID" value="OPJ59279.1"/>
    <property type="molecule type" value="Genomic_DNA"/>
</dbReference>
<dbReference type="InterPro" id="IPR013780">
    <property type="entry name" value="Glyco_hydro_b"/>
</dbReference>
<sequence length="72" mass="8216">MKHFSHSVRPGAKRIETEGDYDDSFIAFKNSDESIACLISNFRTERKEVRLKVGENGFNIKLDGSSIYSFII</sequence>